<dbReference type="VEuPathDB" id="FungiDB:TRIVIDRAFT_215437"/>
<dbReference type="GeneID" id="25790935"/>
<gene>
    <name evidence="1" type="ORF">TRIVIDRAFT_215437</name>
</gene>
<reference evidence="1 2" key="1">
    <citation type="journal article" date="2011" name="Genome Biol.">
        <title>Comparative genome sequence analysis underscores mycoparasitism as the ancestral life style of Trichoderma.</title>
        <authorList>
            <person name="Kubicek C.P."/>
            <person name="Herrera-Estrella A."/>
            <person name="Seidl-Seiboth V."/>
            <person name="Martinez D.A."/>
            <person name="Druzhinina I.S."/>
            <person name="Thon M."/>
            <person name="Zeilinger S."/>
            <person name="Casas-Flores S."/>
            <person name="Horwitz B.A."/>
            <person name="Mukherjee P.K."/>
            <person name="Mukherjee M."/>
            <person name="Kredics L."/>
            <person name="Alcaraz L.D."/>
            <person name="Aerts A."/>
            <person name="Antal Z."/>
            <person name="Atanasova L."/>
            <person name="Cervantes-Badillo M.G."/>
            <person name="Challacombe J."/>
            <person name="Chertkov O."/>
            <person name="McCluskey K."/>
            <person name="Coulpier F."/>
            <person name="Deshpande N."/>
            <person name="von Doehren H."/>
            <person name="Ebbole D.J."/>
            <person name="Esquivel-Naranjo E.U."/>
            <person name="Fekete E."/>
            <person name="Flipphi M."/>
            <person name="Glaser F."/>
            <person name="Gomez-Rodriguez E.Y."/>
            <person name="Gruber S."/>
            <person name="Han C."/>
            <person name="Henrissat B."/>
            <person name="Hermosa R."/>
            <person name="Hernandez-Onate M."/>
            <person name="Karaffa L."/>
            <person name="Kosti I."/>
            <person name="Le Crom S."/>
            <person name="Lindquist E."/>
            <person name="Lucas S."/>
            <person name="Luebeck M."/>
            <person name="Luebeck P.S."/>
            <person name="Margeot A."/>
            <person name="Metz B."/>
            <person name="Misra M."/>
            <person name="Nevalainen H."/>
            <person name="Omann M."/>
            <person name="Packer N."/>
            <person name="Perrone G."/>
            <person name="Uresti-Rivera E.E."/>
            <person name="Salamov A."/>
            <person name="Schmoll M."/>
            <person name="Seiboth B."/>
            <person name="Shapiro H."/>
            <person name="Sukno S."/>
            <person name="Tamayo-Ramos J.A."/>
            <person name="Tisch D."/>
            <person name="Wiest A."/>
            <person name="Wilkinson H.H."/>
            <person name="Zhang M."/>
            <person name="Coutinho P.M."/>
            <person name="Kenerley C.M."/>
            <person name="Monte E."/>
            <person name="Baker S.E."/>
            <person name="Grigoriev I.V."/>
        </authorList>
    </citation>
    <scope>NUCLEOTIDE SEQUENCE [LARGE SCALE GENOMIC DNA]</scope>
    <source>
        <strain evidence="2">Gv29-8 / FGSC 10586</strain>
    </source>
</reference>
<keyword evidence="2" id="KW-1185">Reference proteome</keyword>
<dbReference type="Proteomes" id="UP000007115">
    <property type="component" value="Unassembled WGS sequence"/>
</dbReference>
<dbReference type="AlphaFoldDB" id="G9MIY7"/>
<protein>
    <submittedName>
        <fullName evidence="1">Uncharacterized protein</fullName>
    </submittedName>
</protein>
<comment type="caution">
    <text evidence="1">The sequence shown here is derived from an EMBL/GenBank/DDBJ whole genome shotgun (WGS) entry which is preliminary data.</text>
</comment>
<evidence type="ECO:0000313" key="1">
    <source>
        <dbReference type="EMBL" id="EHK25453.1"/>
    </source>
</evidence>
<accession>G9MIY7</accession>
<sequence length="85" mass="9586">MSKQLNFGGVAQQEILSHNAVETELSEEEKSSRSQMAIPLYTQSLIPALGFSHMTFSIRDEFLPNRRPTIANWRITDHAARSVTP</sequence>
<name>G9MIY7_HYPVG</name>
<dbReference type="RefSeq" id="XP_013959659.1">
    <property type="nucleotide sequence ID" value="XM_014104184.1"/>
</dbReference>
<proteinExistence type="predicted"/>
<dbReference type="EMBL" id="ABDF02000003">
    <property type="protein sequence ID" value="EHK25453.1"/>
    <property type="molecule type" value="Genomic_DNA"/>
</dbReference>
<dbReference type="HOGENOM" id="CLU_2512928_0_0_1"/>
<organism evidence="1 2">
    <name type="scientific">Hypocrea virens (strain Gv29-8 / FGSC 10586)</name>
    <name type="common">Gliocladium virens</name>
    <name type="synonym">Trichoderma virens</name>
    <dbReference type="NCBI Taxonomy" id="413071"/>
    <lineage>
        <taxon>Eukaryota</taxon>
        <taxon>Fungi</taxon>
        <taxon>Dikarya</taxon>
        <taxon>Ascomycota</taxon>
        <taxon>Pezizomycotina</taxon>
        <taxon>Sordariomycetes</taxon>
        <taxon>Hypocreomycetidae</taxon>
        <taxon>Hypocreales</taxon>
        <taxon>Hypocreaceae</taxon>
        <taxon>Trichoderma</taxon>
    </lineage>
</organism>
<evidence type="ECO:0000313" key="2">
    <source>
        <dbReference type="Proteomes" id="UP000007115"/>
    </source>
</evidence>
<dbReference type="InParanoid" id="G9MIY7"/>